<protein>
    <recommendedName>
        <fullName evidence="3">Cysteine-rich transmembrane CYSTM domain-containing protein</fullName>
    </recommendedName>
</protein>
<organism evidence="1 2">
    <name type="scientific">Kalanchoe fedtschenkoi</name>
    <name type="common">Lavender scallops</name>
    <name type="synonym">South American air plant</name>
    <dbReference type="NCBI Taxonomy" id="63787"/>
    <lineage>
        <taxon>Eukaryota</taxon>
        <taxon>Viridiplantae</taxon>
        <taxon>Streptophyta</taxon>
        <taxon>Embryophyta</taxon>
        <taxon>Tracheophyta</taxon>
        <taxon>Spermatophyta</taxon>
        <taxon>Magnoliopsida</taxon>
        <taxon>eudicotyledons</taxon>
        <taxon>Gunneridae</taxon>
        <taxon>Pentapetalae</taxon>
        <taxon>Saxifragales</taxon>
        <taxon>Crassulaceae</taxon>
        <taxon>Kalanchoe</taxon>
    </lineage>
</organism>
<evidence type="ECO:0000313" key="2">
    <source>
        <dbReference type="Proteomes" id="UP000594263"/>
    </source>
</evidence>
<dbReference type="Proteomes" id="UP000594263">
    <property type="component" value="Unplaced"/>
</dbReference>
<name>A0A7N0ZRK6_KALFE</name>
<dbReference type="AlphaFoldDB" id="A0A7N0ZRK6"/>
<reference evidence="1" key="1">
    <citation type="submission" date="2021-01" db="UniProtKB">
        <authorList>
            <consortium name="EnsemblPlants"/>
        </authorList>
    </citation>
    <scope>IDENTIFICATION</scope>
</reference>
<accession>A0A7N0ZRK6</accession>
<sequence length="91" mass="10072">MIRFWCIALRPYTNPKTPARHHSLTSVYPMRDAYQPLPPPSSPPRTKLVPPPTAFPPSRTELGLLEACAAAVCCCCILSDGRCWPPFSICC</sequence>
<evidence type="ECO:0008006" key="3">
    <source>
        <dbReference type="Google" id="ProtNLM"/>
    </source>
</evidence>
<dbReference type="Gramene" id="Kaladp0020s0164.1.v1.1">
    <property type="protein sequence ID" value="Kaladp0020s0164.1.v1.1"/>
    <property type="gene ID" value="Kaladp0020s0164.v1.1"/>
</dbReference>
<evidence type="ECO:0000313" key="1">
    <source>
        <dbReference type="EnsemblPlants" id="Kaladp0020s0164.1.v1.1"/>
    </source>
</evidence>
<keyword evidence="2" id="KW-1185">Reference proteome</keyword>
<proteinExistence type="predicted"/>
<dbReference type="EnsemblPlants" id="Kaladp0020s0164.1.v1.1">
    <property type="protein sequence ID" value="Kaladp0020s0164.1.v1.1"/>
    <property type="gene ID" value="Kaladp0020s0164.v1.1"/>
</dbReference>